<evidence type="ECO:0000259" key="1">
    <source>
        <dbReference type="PROSITE" id="PS50011"/>
    </source>
</evidence>
<proteinExistence type="predicted"/>
<dbReference type="SUPFAM" id="SSF56112">
    <property type="entry name" value="Protein kinase-like (PK-like)"/>
    <property type="match status" value="1"/>
</dbReference>
<comment type="caution">
    <text evidence="2">The sequence shown here is derived from an EMBL/GenBank/DDBJ whole genome shotgun (WGS) entry which is preliminary data.</text>
</comment>
<dbReference type="InterPro" id="IPR001245">
    <property type="entry name" value="Ser-Thr/Tyr_kinase_cat_dom"/>
</dbReference>
<dbReference type="PANTHER" id="PTHR44329">
    <property type="entry name" value="SERINE/THREONINE-PROTEIN KINASE TNNI3K-RELATED"/>
    <property type="match status" value="1"/>
</dbReference>
<dbReference type="EMBL" id="WIUZ02000003">
    <property type="protein sequence ID" value="KAF9789588.1"/>
    <property type="molecule type" value="Genomic_DNA"/>
</dbReference>
<dbReference type="Proteomes" id="UP000736335">
    <property type="component" value="Unassembled WGS sequence"/>
</dbReference>
<dbReference type="InterPro" id="IPR011009">
    <property type="entry name" value="Kinase-like_dom_sf"/>
</dbReference>
<evidence type="ECO:0000313" key="3">
    <source>
        <dbReference type="Proteomes" id="UP000736335"/>
    </source>
</evidence>
<accession>A0A9P6HLH7</accession>
<keyword evidence="2" id="KW-0418">Kinase</keyword>
<dbReference type="PROSITE" id="PS00108">
    <property type="entry name" value="PROTEIN_KINASE_ST"/>
    <property type="match status" value="1"/>
</dbReference>
<dbReference type="PIRSF" id="PIRSF000654">
    <property type="entry name" value="Integrin-linked_kinase"/>
    <property type="match status" value="1"/>
</dbReference>
<gene>
    <name evidence="2" type="ORF">BJ322DRAFT_1001167</name>
</gene>
<keyword evidence="2" id="KW-0808">Transferase</keyword>
<dbReference type="InterPro" id="IPR008271">
    <property type="entry name" value="Ser/Thr_kinase_AS"/>
</dbReference>
<dbReference type="OrthoDB" id="346907at2759"/>
<dbReference type="Gene3D" id="1.10.510.10">
    <property type="entry name" value="Transferase(Phosphotransferase) domain 1"/>
    <property type="match status" value="1"/>
</dbReference>
<dbReference type="InterPro" id="IPR051681">
    <property type="entry name" value="Ser/Thr_Kinases-Pseudokinases"/>
</dbReference>
<evidence type="ECO:0000313" key="2">
    <source>
        <dbReference type="EMBL" id="KAF9789588.1"/>
    </source>
</evidence>
<sequence>MPDRERRKLLNELCKICSQHCVIPNSMHIPDCSNDATEFEYAGGFSNVSKSTYRGYQVAIKVAKVNISNLKDVRSGYCREVVAWKHLRHPNILPLLGVTFGENNFSMISEWMDNGNANEFVRKDPDANRTALLADVANGLKYMHDLRIVHGDLKGANILINKDRRACIADFSLTTITGVGVQTMPGGSPTSTFSENTLMPYVTGGGTHRWMSPELLDPDQFGIPESEGDRPTRQSDCYALGMVIYEVLCGVLPFYEIESGYLVMDAVLVGRRPEKPEGAARLGFKDELWTIVEQCWRGNRDERPRVEEILCCLNDATAFWYMREL</sequence>
<dbReference type="GO" id="GO:0004674">
    <property type="term" value="F:protein serine/threonine kinase activity"/>
    <property type="evidence" value="ECO:0007669"/>
    <property type="project" value="TreeGrafter"/>
</dbReference>
<protein>
    <submittedName>
        <fullName evidence="2">Kinase-like domain-containing protein</fullName>
    </submittedName>
</protein>
<dbReference type="SMART" id="SM00220">
    <property type="entry name" value="S_TKc"/>
    <property type="match status" value="1"/>
</dbReference>
<dbReference type="AlphaFoldDB" id="A0A9P6HLH7"/>
<dbReference type="GO" id="GO:0005524">
    <property type="term" value="F:ATP binding"/>
    <property type="evidence" value="ECO:0007669"/>
    <property type="project" value="InterPro"/>
</dbReference>
<dbReference type="InterPro" id="IPR000719">
    <property type="entry name" value="Prot_kinase_dom"/>
</dbReference>
<reference evidence="2" key="2">
    <citation type="submission" date="2020-11" db="EMBL/GenBank/DDBJ databases">
        <authorList>
            <consortium name="DOE Joint Genome Institute"/>
            <person name="Kuo A."/>
            <person name="Miyauchi S."/>
            <person name="Kiss E."/>
            <person name="Drula E."/>
            <person name="Kohler A."/>
            <person name="Sanchez-Garcia M."/>
            <person name="Andreopoulos B."/>
            <person name="Barry K.W."/>
            <person name="Bonito G."/>
            <person name="Buee M."/>
            <person name="Carver A."/>
            <person name="Chen C."/>
            <person name="Cichocki N."/>
            <person name="Clum A."/>
            <person name="Culley D."/>
            <person name="Crous P.W."/>
            <person name="Fauchery L."/>
            <person name="Girlanda M."/>
            <person name="Hayes R."/>
            <person name="Keri Z."/>
            <person name="Labutti K."/>
            <person name="Lipzen A."/>
            <person name="Lombard V."/>
            <person name="Magnuson J."/>
            <person name="Maillard F."/>
            <person name="Morin E."/>
            <person name="Murat C."/>
            <person name="Nolan M."/>
            <person name="Ohm R."/>
            <person name="Pangilinan J."/>
            <person name="Pereira M."/>
            <person name="Perotto S."/>
            <person name="Peter M."/>
            <person name="Riley R."/>
            <person name="Sitrit Y."/>
            <person name="Stielow B."/>
            <person name="Szollosi G."/>
            <person name="Zifcakova L."/>
            <person name="Stursova M."/>
            <person name="Spatafora J.W."/>
            <person name="Tedersoo L."/>
            <person name="Vaario L.-M."/>
            <person name="Yamada A."/>
            <person name="Yan M."/>
            <person name="Wang P."/>
            <person name="Xu J."/>
            <person name="Bruns T."/>
            <person name="Baldrian P."/>
            <person name="Vilgalys R."/>
            <person name="Henrissat B."/>
            <person name="Grigoriev I.V."/>
            <person name="Hibbett D."/>
            <person name="Nagy L.G."/>
            <person name="Martin F.M."/>
        </authorList>
    </citation>
    <scope>NUCLEOTIDE SEQUENCE</scope>
    <source>
        <strain evidence="2">UH-Tt-Lm1</strain>
    </source>
</reference>
<dbReference type="PROSITE" id="PS50011">
    <property type="entry name" value="PROTEIN_KINASE_DOM"/>
    <property type="match status" value="1"/>
</dbReference>
<keyword evidence="3" id="KW-1185">Reference proteome</keyword>
<feature type="domain" description="Protein kinase" evidence="1">
    <location>
        <begin position="34"/>
        <end position="320"/>
    </location>
</feature>
<dbReference type="Pfam" id="PF07714">
    <property type="entry name" value="PK_Tyr_Ser-Thr"/>
    <property type="match status" value="1"/>
</dbReference>
<organism evidence="2 3">
    <name type="scientific">Thelephora terrestris</name>
    <dbReference type="NCBI Taxonomy" id="56493"/>
    <lineage>
        <taxon>Eukaryota</taxon>
        <taxon>Fungi</taxon>
        <taxon>Dikarya</taxon>
        <taxon>Basidiomycota</taxon>
        <taxon>Agaricomycotina</taxon>
        <taxon>Agaricomycetes</taxon>
        <taxon>Thelephorales</taxon>
        <taxon>Thelephoraceae</taxon>
        <taxon>Thelephora</taxon>
    </lineage>
</organism>
<name>A0A9P6HLH7_9AGAM</name>
<reference evidence="2" key="1">
    <citation type="journal article" date="2020" name="Nat. Commun.">
        <title>Large-scale genome sequencing of mycorrhizal fungi provides insights into the early evolution of symbiotic traits.</title>
        <authorList>
            <person name="Miyauchi S."/>
            <person name="Kiss E."/>
            <person name="Kuo A."/>
            <person name="Drula E."/>
            <person name="Kohler A."/>
            <person name="Sanchez-Garcia M."/>
            <person name="Morin E."/>
            <person name="Andreopoulos B."/>
            <person name="Barry K.W."/>
            <person name="Bonito G."/>
            <person name="Buee M."/>
            <person name="Carver A."/>
            <person name="Chen C."/>
            <person name="Cichocki N."/>
            <person name="Clum A."/>
            <person name="Culley D."/>
            <person name="Crous P.W."/>
            <person name="Fauchery L."/>
            <person name="Girlanda M."/>
            <person name="Hayes R.D."/>
            <person name="Keri Z."/>
            <person name="LaButti K."/>
            <person name="Lipzen A."/>
            <person name="Lombard V."/>
            <person name="Magnuson J."/>
            <person name="Maillard F."/>
            <person name="Murat C."/>
            <person name="Nolan M."/>
            <person name="Ohm R.A."/>
            <person name="Pangilinan J."/>
            <person name="Pereira M.F."/>
            <person name="Perotto S."/>
            <person name="Peter M."/>
            <person name="Pfister S."/>
            <person name="Riley R."/>
            <person name="Sitrit Y."/>
            <person name="Stielow J.B."/>
            <person name="Szollosi G."/>
            <person name="Zifcakova L."/>
            <person name="Stursova M."/>
            <person name="Spatafora J.W."/>
            <person name="Tedersoo L."/>
            <person name="Vaario L.M."/>
            <person name="Yamada A."/>
            <person name="Yan M."/>
            <person name="Wang P."/>
            <person name="Xu J."/>
            <person name="Bruns T."/>
            <person name="Baldrian P."/>
            <person name="Vilgalys R."/>
            <person name="Dunand C."/>
            <person name="Henrissat B."/>
            <person name="Grigoriev I.V."/>
            <person name="Hibbett D."/>
            <person name="Nagy L.G."/>
            <person name="Martin F.M."/>
        </authorList>
    </citation>
    <scope>NUCLEOTIDE SEQUENCE</scope>
    <source>
        <strain evidence="2">UH-Tt-Lm1</strain>
    </source>
</reference>